<dbReference type="PANTHER" id="PTHR43791:SF48">
    <property type="entry name" value="TRANSPORTER, PUTATIVE (AFU_ORTHOLOGUE AFUA_4G01000)-RELATED"/>
    <property type="match status" value="1"/>
</dbReference>
<dbReference type="Gene3D" id="1.20.1250.20">
    <property type="entry name" value="MFS general substrate transporter like domains"/>
    <property type="match status" value="2"/>
</dbReference>
<dbReference type="PROSITE" id="PS50850">
    <property type="entry name" value="MFS"/>
    <property type="match status" value="1"/>
</dbReference>
<feature type="region of interest" description="Disordered" evidence="6">
    <location>
        <begin position="1"/>
        <end position="45"/>
    </location>
</feature>
<keyword evidence="5 7" id="KW-0472">Membrane</keyword>
<evidence type="ECO:0000256" key="1">
    <source>
        <dbReference type="ARBA" id="ARBA00004141"/>
    </source>
</evidence>
<keyword evidence="3 7" id="KW-0812">Transmembrane</keyword>
<feature type="transmembrane region" description="Helical" evidence="7">
    <location>
        <begin position="199"/>
        <end position="223"/>
    </location>
</feature>
<evidence type="ECO:0000256" key="5">
    <source>
        <dbReference type="ARBA" id="ARBA00023136"/>
    </source>
</evidence>
<feature type="transmembrane region" description="Helical" evidence="7">
    <location>
        <begin position="139"/>
        <end position="158"/>
    </location>
</feature>
<reference evidence="9" key="1">
    <citation type="submission" date="2023-06" db="EMBL/GenBank/DDBJ databases">
        <title>Genome-scale phylogeny and comparative genomics of the fungal order Sordariales.</title>
        <authorList>
            <consortium name="Lawrence Berkeley National Laboratory"/>
            <person name="Hensen N."/>
            <person name="Bonometti L."/>
            <person name="Westerberg I."/>
            <person name="Brannstrom I.O."/>
            <person name="Guillou S."/>
            <person name="Cros-Aarteil S."/>
            <person name="Calhoun S."/>
            <person name="Haridas S."/>
            <person name="Kuo A."/>
            <person name="Mondo S."/>
            <person name="Pangilinan J."/>
            <person name="Riley R."/>
            <person name="Labutti K."/>
            <person name="Andreopoulos B."/>
            <person name="Lipzen A."/>
            <person name="Chen C."/>
            <person name="Yanf M."/>
            <person name="Daum C."/>
            <person name="Ng V."/>
            <person name="Clum A."/>
            <person name="Steindorff A."/>
            <person name="Ohm R."/>
            <person name="Martin F."/>
            <person name="Silar P."/>
            <person name="Natvig D."/>
            <person name="Lalanne C."/>
            <person name="Gautier V."/>
            <person name="Ament-Velasquez S.L."/>
            <person name="Kruys A."/>
            <person name="Hutchinson M.I."/>
            <person name="Powell A.J."/>
            <person name="Barry K."/>
            <person name="Miller A.N."/>
            <person name="Grigoriev I.V."/>
            <person name="Debuchy R."/>
            <person name="Gladieux P."/>
            <person name="Thoren M.H."/>
            <person name="Johannesson H."/>
        </authorList>
    </citation>
    <scope>NUCLEOTIDE SEQUENCE</scope>
    <source>
        <strain evidence="9">CBS 606.72</strain>
    </source>
</reference>
<feature type="compositionally biased region" description="Acidic residues" evidence="6">
    <location>
        <begin position="23"/>
        <end position="45"/>
    </location>
</feature>
<dbReference type="Pfam" id="PF07690">
    <property type="entry name" value="MFS_1"/>
    <property type="match status" value="1"/>
</dbReference>
<evidence type="ECO:0000259" key="8">
    <source>
        <dbReference type="PROSITE" id="PS50850"/>
    </source>
</evidence>
<dbReference type="GO" id="GO:0016020">
    <property type="term" value="C:membrane"/>
    <property type="evidence" value="ECO:0007669"/>
    <property type="project" value="UniProtKB-SubCell"/>
</dbReference>
<evidence type="ECO:0000256" key="4">
    <source>
        <dbReference type="ARBA" id="ARBA00022989"/>
    </source>
</evidence>
<dbReference type="AlphaFoldDB" id="A0AA40C2N3"/>
<dbReference type="InterPro" id="IPR020846">
    <property type="entry name" value="MFS_dom"/>
</dbReference>
<proteinExistence type="predicted"/>
<feature type="transmembrane region" description="Helical" evidence="7">
    <location>
        <begin position="405"/>
        <end position="425"/>
    </location>
</feature>
<feature type="transmembrane region" description="Helical" evidence="7">
    <location>
        <begin position="437"/>
        <end position="458"/>
    </location>
</feature>
<evidence type="ECO:0000256" key="3">
    <source>
        <dbReference type="ARBA" id="ARBA00022692"/>
    </source>
</evidence>
<dbReference type="InterPro" id="IPR011701">
    <property type="entry name" value="MFS"/>
</dbReference>
<evidence type="ECO:0000256" key="2">
    <source>
        <dbReference type="ARBA" id="ARBA00022448"/>
    </source>
</evidence>
<sequence>MAAKASLPPRYLPVLPSSFAPGDGDDDDDDDDEDEDDDDDDDEDDDVVVVYRMDNMLDDAAEARLRTKIDLYIIPTVMLLYLMNFIDRTNIGNAKIARMDLDTGMVGYDYNMILSAFYIGYIVFELPAVALCKAIGPGWFLPATAFLFGVCSIAMAFIRTVPQAAAIRFLLGVFEAGMLPGSAYYLSRWYRRAELTFRISLYIATAPLAGAFGGLLAGVILGLPRIGSVTGWRMIFLVEGIVTMGLALIAFATLPNGPETARWLTDEERALAIGLLQSERDLRSSAAVSGASPLVDKLSRRRFLRGITNPVTLSTAVVFLFDAITVQALAFFLPTIVRTIYPTETVVRQQLYTTPPYLVGVVLTVGLSWISWRMDRRQIFIMASAPLVMIGYAMFLGSVNPRVRYAATFLASSSFTLGALTNAQVSANVVSDTARSAAIGVNSLFAHFGGLVGTWAFLQWDAPHYPIGNGLNLATSTTLLLISSATLIWMNRDNKARDAKAANVEGGRQGLTAEEAQDLDWRHPAWRWKP</sequence>
<feature type="domain" description="Major facilitator superfamily (MFS) profile" evidence="8">
    <location>
        <begin position="73"/>
        <end position="495"/>
    </location>
</feature>
<dbReference type="GO" id="GO:0022857">
    <property type="term" value="F:transmembrane transporter activity"/>
    <property type="evidence" value="ECO:0007669"/>
    <property type="project" value="InterPro"/>
</dbReference>
<dbReference type="EMBL" id="JAULSU010000003">
    <property type="protein sequence ID" value="KAK0622775.1"/>
    <property type="molecule type" value="Genomic_DNA"/>
</dbReference>
<protein>
    <submittedName>
        <fullName evidence="9">Major facilitator superfamily domain-containing protein</fullName>
    </submittedName>
</protein>
<gene>
    <name evidence="9" type="ORF">B0T14DRAFT_581195</name>
</gene>
<evidence type="ECO:0000256" key="6">
    <source>
        <dbReference type="SAM" id="MobiDB-lite"/>
    </source>
</evidence>
<keyword evidence="10" id="KW-1185">Reference proteome</keyword>
<organism evidence="9 10">
    <name type="scientific">Immersiella caudata</name>
    <dbReference type="NCBI Taxonomy" id="314043"/>
    <lineage>
        <taxon>Eukaryota</taxon>
        <taxon>Fungi</taxon>
        <taxon>Dikarya</taxon>
        <taxon>Ascomycota</taxon>
        <taxon>Pezizomycotina</taxon>
        <taxon>Sordariomycetes</taxon>
        <taxon>Sordariomycetidae</taxon>
        <taxon>Sordariales</taxon>
        <taxon>Lasiosphaeriaceae</taxon>
        <taxon>Immersiella</taxon>
    </lineage>
</organism>
<dbReference type="FunFam" id="1.20.1250.20:FF:000013">
    <property type="entry name" value="MFS general substrate transporter"/>
    <property type="match status" value="1"/>
</dbReference>
<feature type="transmembrane region" description="Helical" evidence="7">
    <location>
        <begin position="235"/>
        <end position="254"/>
    </location>
</feature>
<dbReference type="FunFam" id="1.20.1250.20:FF:000018">
    <property type="entry name" value="MFS transporter permease"/>
    <property type="match status" value="1"/>
</dbReference>
<feature type="transmembrane region" description="Helical" evidence="7">
    <location>
        <begin position="379"/>
        <end position="399"/>
    </location>
</feature>
<dbReference type="SUPFAM" id="SSF103473">
    <property type="entry name" value="MFS general substrate transporter"/>
    <property type="match status" value="1"/>
</dbReference>
<accession>A0AA40C2N3</accession>
<feature type="transmembrane region" description="Helical" evidence="7">
    <location>
        <begin position="311"/>
        <end position="334"/>
    </location>
</feature>
<evidence type="ECO:0000313" key="10">
    <source>
        <dbReference type="Proteomes" id="UP001175000"/>
    </source>
</evidence>
<feature type="transmembrane region" description="Helical" evidence="7">
    <location>
        <begin position="164"/>
        <end position="187"/>
    </location>
</feature>
<dbReference type="InterPro" id="IPR036259">
    <property type="entry name" value="MFS_trans_sf"/>
</dbReference>
<comment type="caution">
    <text evidence="9">The sequence shown here is derived from an EMBL/GenBank/DDBJ whole genome shotgun (WGS) entry which is preliminary data.</text>
</comment>
<comment type="subcellular location">
    <subcellularLocation>
        <location evidence="1">Membrane</location>
        <topology evidence="1">Multi-pass membrane protein</topology>
    </subcellularLocation>
</comment>
<evidence type="ECO:0000313" key="9">
    <source>
        <dbReference type="EMBL" id="KAK0622775.1"/>
    </source>
</evidence>
<keyword evidence="4 7" id="KW-1133">Transmembrane helix</keyword>
<feature type="transmembrane region" description="Helical" evidence="7">
    <location>
        <begin position="69"/>
        <end position="86"/>
    </location>
</feature>
<feature type="transmembrane region" description="Helical" evidence="7">
    <location>
        <begin position="354"/>
        <end position="372"/>
    </location>
</feature>
<dbReference type="Proteomes" id="UP001175000">
    <property type="component" value="Unassembled WGS sequence"/>
</dbReference>
<dbReference type="PANTHER" id="PTHR43791">
    <property type="entry name" value="PERMEASE-RELATED"/>
    <property type="match status" value="1"/>
</dbReference>
<feature type="transmembrane region" description="Helical" evidence="7">
    <location>
        <begin position="112"/>
        <end position="132"/>
    </location>
</feature>
<feature type="transmembrane region" description="Helical" evidence="7">
    <location>
        <begin position="470"/>
        <end position="490"/>
    </location>
</feature>
<keyword evidence="2" id="KW-0813">Transport</keyword>
<evidence type="ECO:0000256" key="7">
    <source>
        <dbReference type="SAM" id="Phobius"/>
    </source>
</evidence>
<name>A0AA40C2N3_9PEZI</name>